<name>A0ABU5E126_9PROT</name>
<reference evidence="3 4" key="1">
    <citation type="journal article" date="2013" name="Antonie Van Leeuwenhoek">
        <title>Dongia rigui sp. nov., isolated from freshwater of a large wetland in Korea.</title>
        <authorList>
            <person name="Baik K.S."/>
            <person name="Hwang Y.M."/>
            <person name="Choi J.S."/>
            <person name="Kwon J."/>
            <person name="Seong C.N."/>
        </authorList>
    </citation>
    <scope>NUCLEOTIDE SEQUENCE [LARGE SCALE GENOMIC DNA]</scope>
    <source>
        <strain evidence="3 4">04SU4-P</strain>
    </source>
</reference>
<evidence type="ECO:0000313" key="3">
    <source>
        <dbReference type="EMBL" id="MDY0872929.1"/>
    </source>
</evidence>
<evidence type="ECO:0000256" key="2">
    <source>
        <dbReference type="ARBA" id="ARBA00023239"/>
    </source>
</evidence>
<protein>
    <recommendedName>
        <fullName evidence="1">glutathione-specific gamma-glutamylcyclotransferase</fullName>
        <ecNumber evidence="1">4.3.2.7</ecNumber>
    </recommendedName>
</protein>
<dbReference type="SUPFAM" id="SSF110857">
    <property type="entry name" value="Gamma-glutamyl cyclotransferase-like"/>
    <property type="match status" value="1"/>
</dbReference>
<dbReference type="Proteomes" id="UP001271769">
    <property type="component" value="Unassembled WGS sequence"/>
</dbReference>
<evidence type="ECO:0000313" key="4">
    <source>
        <dbReference type="Proteomes" id="UP001271769"/>
    </source>
</evidence>
<dbReference type="Pfam" id="PF04752">
    <property type="entry name" value="ChaC"/>
    <property type="match status" value="1"/>
</dbReference>
<proteinExistence type="predicted"/>
<sequence length="193" mass="21865">MTEEEMIEKRRYRPNPGEELRVFAYGSLMWRPDFPFIDIQPATLYGYHRAFCITSTHYRGSEAHPGLVLGLDRGGQCLGRLYRVSSLDAEKAADYLHRREMVTGVYIPRLVNVRIADGQDLTALTFIADRTHPQYAGKLSVEEAVEKIRDAVGIAGPNIDYLRNTVQHLDEMGISDCALHRILRMIDGDKAAK</sequence>
<dbReference type="CDD" id="cd06661">
    <property type="entry name" value="GGCT_like"/>
    <property type="match status" value="1"/>
</dbReference>
<dbReference type="EMBL" id="JAXCLX010000002">
    <property type="protein sequence ID" value="MDY0872929.1"/>
    <property type="molecule type" value="Genomic_DNA"/>
</dbReference>
<dbReference type="Gene3D" id="3.10.490.10">
    <property type="entry name" value="Gamma-glutamyl cyclotransferase-like"/>
    <property type="match status" value="1"/>
</dbReference>
<dbReference type="InterPro" id="IPR036568">
    <property type="entry name" value="GGCT-like_sf"/>
</dbReference>
<accession>A0ABU5E126</accession>
<comment type="caution">
    <text evidence="3">The sequence shown here is derived from an EMBL/GenBank/DDBJ whole genome shotgun (WGS) entry which is preliminary data.</text>
</comment>
<dbReference type="InterPro" id="IPR006840">
    <property type="entry name" value="ChaC"/>
</dbReference>
<dbReference type="InterPro" id="IPR013024">
    <property type="entry name" value="GGCT-like"/>
</dbReference>
<dbReference type="EC" id="4.3.2.7" evidence="1"/>
<dbReference type="PANTHER" id="PTHR12192:SF2">
    <property type="entry name" value="GLUTATHIONE-SPECIFIC GAMMA-GLUTAMYLCYCLOTRANSFERASE 2"/>
    <property type="match status" value="1"/>
</dbReference>
<keyword evidence="2" id="KW-0456">Lyase</keyword>
<dbReference type="PANTHER" id="PTHR12192">
    <property type="entry name" value="CATION TRANSPORT PROTEIN CHAC-RELATED"/>
    <property type="match status" value="1"/>
</dbReference>
<dbReference type="RefSeq" id="WP_320501399.1">
    <property type="nucleotide sequence ID" value="NZ_JAXCLX010000002.1"/>
</dbReference>
<gene>
    <name evidence="3" type="ORF">SMD31_13385</name>
</gene>
<evidence type="ECO:0000256" key="1">
    <source>
        <dbReference type="ARBA" id="ARBA00012344"/>
    </source>
</evidence>
<organism evidence="3 4">
    <name type="scientific">Dongia rigui</name>
    <dbReference type="NCBI Taxonomy" id="940149"/>
    <lineage>
        <taxon>Bacteria</taxon>
        <taxon>Pseudomonadati</taxon>
        <taxon>Pseudomonadota</taxon>
        <taxon>Alphaproteobacteria</taxon>
        <taxon>Rhodospirillales</taxon>
        <taxon>Dongiaceae</taxon>
        <taxon>Dongia</taxon>
    </lineage>
</organism>
<keyword evidence="4" id="KW-1185">Reference proteome</keyword>